<evidence type="ECO:0000313" key="1">
    <source>
        <dbReference type="EMBL" id="CCF55400.1"/>
    </source>
</evidence>
<dbReference type="EMBL" id="HE650787">
    <property type="protein sequence ID" value="CCF55400.1"/>
    <property type="molecule type" value="Genomic_DNA"/>
</dbReference>
<sequence length="23" mass="2892">MVHIILKEWKDYGCEWDGIHKKY</sequence>
<protein>
    <submittedName>
        <fullName evidence="1">Avr-Pita protein</fullName>
    </submittedName>
</protein>
<proteinExistence type="predicted"/>
<name>L0NND1_PYROR</name>
<reference evidence="1" key="1">
    <citation type="submission" date="2011-12" db="EMBL/GenBank/DDBJ databases">
        <title>Sequence of avirulence gene Avr-Pita isolated from Magnaporthe oryzae isolate.</title>
        <authorList>
            <person name="Singh P.K."/>
            <person name="Thakur S."/>
            <person name="Mahato A.K."/>
            <person name="Rathour R."/>
            <person name="Variar M."/>
            <person name="Prashanthi S.K."/>
            <person name="Singh A.K."/>
            <person name="Singh U.D."/>
            <person name="Singh N.K."/>
            <person name="Sharma T.R."/>
        </authorList>
    </citation>
    <scope>NUCLEOTIDE SEQUENCE</scope>
    <source>
        <strain evidence="1">Mo-si-23</strain>
    </source>
</reference>
<dbReference type="AlphaFoldDB" id="L0NND1"/>
<gene>
    <name evidence="1" type="primary">avr-Pita</name>
</gene>
<organism evidence="1">
    <name type="scientific">Pyricularia oryzae</name>
    <name type="common">Rice blast fungus</name>
    <name type="synonym">Magnaporthe oryzae</name>
    <dbReference type="NCBI Taxonomy" id="318829"/>
    <lineage>
        <taxon>Eukaryota</taxon>
        <taxon>Fungi</taxon>
        <taxon>Dikarya</taxon>
        <taxon>Ascomycota</taxon>
        <taxon>Pezizomycotina</taxon>
        <taxon>Sordariomycetes</taxon>
        <taxon>Sordariomycetidae</taxon>
        <taxon>Magnaporthales</taxon>
        <taxon>Pyriculariaceae</taxon>
        <taxon>Pyricularia</taxon>
    </lineage>
</organism>
<accession>L0NND1</accession>